<reference evidence="2 3" key="1">
    <citation type="submission" date="2024-04" db="EMBL/GenBank/DDBJ databases">
        <title>Tritrichomonas musculus Genome.</title>
        <authorList>
            <person name="Alves-Ferreira E."/>
            <person name="Grigg M."/>
            <person name="Lorenzi H."/>
            <person name="Galac M."/>
        </authorList>
    </citation>
    <scope>NUCLEOTIDE SEQUENCE [LARGE SCALE GENOMIC DNA]</scope>
    <source>
        <strain evidence="2 3">EAF2021</strain>
    </source>
</reference>
<proteinExistence type="predicted"/>
<accession>A0ABR2K8I6</accession>
<dbReference type="Proteomes" id="UP001470230">
    <property type="component" value="Unassembled WGS sequence"/>
</dbReference>
<evidence type="ECO:0000313" key="3">
    <source>
        <dbReference type="Proteomes" id="UP001470230"/>
    </source>
</evidence>
<evidence type="ECO:0000313" key="2">
    <source>
        <dbReference type="EMBL" id="KAK8887430.1"/>
    </source>
</evidence>
<dbReference type="Pfam" id="PF00754">
    <property type="entry name" value="F5_F8_type_C"/>
    <property type="match status" value="1"/>
</dbReference>
<dbReference type="SUPFAM" id="SSF49785">
    <property type="entry name" value="Galactose-binding domain-like"/>
    <property type="match status" value="1"/>
</dbReference>
<gene>
    <name evidence="2" type="ORF">M9Y10_038474</name>
</gene>
<protein>
    <recommendedName>
        <fullName evidence="1">F5/8 type C domain-containing protein</fullName>
    </recommendedName>
</protein>
<comment type="caution">
    <text evidence="2">The sequence shown here is derived from an EMBL/GenBank/DDBJ whole genome shotgun (WGS) entry which is preliminary data.</text>
</comment>
<organism evidence="2 3">
    <name type="scientific">Tritrichomonas musculus</name>
    <dbReference type="NCBI Taxonomy" id="1915356"/>
    <lineage>
        <taxon>Eukaryota</taxon>
        <taxon>Metamonada</taxon>
        <taxon>Parabasalia</taxon>
        <taxon>Tritrichomonadida</taxon>
        <taxon>Tritrichomonadidae</taxon>
        <taxon>Tritrichomonas</taxon>
    </lineage>
</organism>
<dbReference type="EMBL" id="JAPFFF010000006">
    <property type="protein sequence ID" value="KAK8887430.1"/>
    <property type="molecule type" value="Genomic_DNA"/>
</dbReference>
<feature type="domain" description="F5/8 type C" evidence="1">
    <location>
        <begin position="312"/>
        <end position="437"/>
    </location>
</feature>
<evidence type="ECO:0000259" key="1">
    <source>
        <dbReference type="Pfam" id="PF00754"/>
    </source>
</evidence>
<keyword evidence="3" id="KW-1185">Reference proteome</keyword>
<dbReference type="InterPro" id="IPR008979">
    <property type="entry name" value="Galactose-bd-like_sf"/>
</dbReference>
<dbReference type="InterPro" id="IPR000421">
    <property type="entry name" value="FA58C"/>
</dbReference>
<name>A0ABR2K8I6_9EUKA</name>
<dbReference type="Gene3D" id="2.60.120.260">
    <property type="entry name" value="Galactose-binding domain-like"/>
    <property type="match status" value="1"/>
</dbReference>
<sequence length="455" mass="53505">MTKVLYLTSSGLKNIILNNHEPCYRFIFRFGQREIETNKYFAEFISPVISHLHQCDPTIDFINFEDMINENGGGKRTKQRQQFFTSDSISLFERILSGSTVEIPDKDQMGLRIISILLGNNELYENLLKINPQYIANKPIDELIDEVTFYYEFCAHDIEYSDIIDRLSRDFWKIDSKLIDRLPIGILYRIIANENFVRNSEDDFYDVISKVQTNDEESKIMIYESIDFKNLSSSKFSEFIDKFDYREMTKTIWDKLCECFYINHDGKEEEEERKKGRRIEFDGKTENRLKGIIQKLTEEAGGNVSDKGIVDVTSSSTFSDYYPKNAVDLNNISNYYESINDTYDQWLRYDFKERKIRPTGYSIRTRHNSDCFNPQSWCIEVSNTGNDNDWKIVDSRTNATSLQKGNQLDTFEIGQKLHNNESYRFIRLRQTGQSTYNSNYLVISALEYFGELLEN</sequence>